<reference evidence="7 8" key="1">
    <citation type="submission" date="2017-03" db="EMBL/GenBank/DDBJ databases">
        <title>Genomes of endolithic fungi from Antarctica.</title>
        <authorList>
            <person name="Coleine C."/>
            <person name="Masonjones S."/>
            <person name="Stajich J.E."/>
        </authorList>
    </citation>
    <scope>NUCLEOTIDE SEQUENCE [LARGE SCALE GENOMIC DNA]</scope>
    <source>
        <strain evidence="7 8">CCFEE 6314</strain>
    </source>
</reference>
<keyword evidence="5" id="KW-0539">Nucleus</keyword>
<accession>A0A438N9R0</accession>
<protein>
    <recommendedName>
        <fullName evidence="6">Xylanolytic transcriptional activator regulatory domain-containing protein</fullName>
    </recommendedName>
</protein>
<evidence type="ECO:0000256" key="2">
    <source>
        <dbReference type="ARBA" id="ARBA00022723"/>
    </source>
</evidence>
<comment type="caution">
    <text evidence="7">The sequence shown here is derived from an EMBL/GenBank/DDBJ whole genome shotgun (WGS) entry which is preliminary data.</text>
</comment>
<dbReference type="GO" id="GO:0008270">
    <property type="term" value="F:zinc ion binding"/>
    <property type="evidence" value="ECO:0007669"/>
    <property type="project" value="InterPro"/>
</dbReference>
<dbReference type="PANTHER" id="PTHR47338">
    <property type="entry name" value="ZN(II)2CYS6 TRANSCRIPTION FACTOR (EUROFUNG)-RELATED"/>
    <property type="match status" value="1"/>
</dbReference>
<comment type="subcellular location">
    <subcellularLocation>
        <location evidence="1">Nucleus</location>
    </subcellularLocation>
</comment>
<dbReference type="Pfam" id="PF04082">
    <property type="entry name" value="Fungal_trans"/>
    <property type="match status" value="1"/>
</dbReference>
<dbReference type="InterPro" id="IPR007219">
    <property type="entry name" value="XnlR_reg_dom"/>
</dbReference>
<dbReference type="InterPro" id="IPR050815">
    <property type="entry name" value="TF_fung"/>
</dbReference>
<evidence type="ECO:0000256" key="3">
    <source>
        <dbReference type="ARBA" id="ARBA00023015"/>
    </source>
</evidence>
<dbReference type="VEuPathDB" id="FungiDB:PV10_02028"/>
<dbReference type="Proteomes" id="UP000288859">
    <property type="component" value="Unassembled WGS sequence"/>
</dbReference>
<dbReference type="GO" id="GO:0003677">
    <property type="term" value="F:DNA binding"/>
    <property type="evidence" value="ECO:0007669"/>
    <property type="project" value="InterPro"/>
</dbReference>
<organism evidence="7 8">
    <name type="scientific">Exophiala mesophila</name>
    <name type="common">Black yeast-like fungus</name>
    <dbReference type="NCBI Taxonomy" id="212818"/>
    <lineage>
        <taxon>Eukaryota</taxon>
        <taxon>Fungi</taxon>
        <taxon>Dikarya</taxon>
        <taxon>Ascomycota</taxon>
        <taxon>Pezizomycotina</taxon>
        <taxon>Eurotiomycetes</taxon>
        <taxon>Chaetothyriomycetidae</taxon>
        <taxon>Chaetothyriales</taxon>
        <taxon>Herpotrichiellaceae</taxon>
        <taxon>Exophiala</taxon>
    </lineage>
</organism>
<name>A0A438N9R0_EXOME</name>
<evidence type="ECO:0000313" key="7">
    <source>
        <dbReference type="EMBL" id="RVX72359.1"/>
    </source>
</evidence>
<evidence type="ECO:0000256" key="5">
    <source>
        <dbReference type="ARBA" id="ARBA00023242"/>
    </source>
</evidence>
<gene>
    <name evidence="7" type="ORF">B0A52_04564</name>
</gene>
<proteinExistence type="predicted"/>
<dbReference type="GO" id="GO:0005634">
    <property type="term" value="C:nucleus"/>
    <property type="evidence" value="ECO:0007669"/>
    <property type="project" value="UniProtKB-SubCell"/>
</dbReference>
<sequence>MASIDSTSPTGTFQITSDLEIPDEIREEGIRLYFQHFHNQPYPLLMETNGSPQASVAEYPKLVLLPLLAVSLRISNHPLFPSKDALAEMCGTLTEAAWSLLAAQYANFDFDLAYFQALCLLAQVDFATGKPHRGQAQVALGLRLAQTRDLLRKESPGSAEVHLSLAWRSVVWTLFMMDRIFSGGSVRSSCVPASSFRLFLMPCGPPNPQGLSASTDMTLPTSPGDMLRAGTLDVISLNIVLLDIWHASLMDMFEDSSSALIPFWRHDSMHVAIEDRLMEFEMKAHSHRYMAVGSPRRVLNEPHLRPYFSAWVFMQILYSAIRCRLHHPFVLFMKTRQQHDQVPLTTLQKSHQDSMIHSNWVIRHIIETEEAGITTHDPFIAYLVALAASIQLEHTINDNPKVASAARRKYDKAHGYLQKTAKIWPSVGNILRVLEEISIRLHSRHTISHVHGEYDGAIPQKEISHVNVEQEDLDLMAELFDYAALAIEQERTSPVLSSATRHSFQPPNMASNILPETITSASNDSAAVESRQNRSYPLTVPEPIDWPNEDFDIFPDVTNDWSFWAGHGPLTFQRG</sequence>
<dbReference type="EMBL" id="NAJM01000013">
    <property type="protein sequence ID" value="RVX72359.1"/>
    <property type="molecule type" value="Genomic_DNA"/>
</dbReference>
<dbReference type="AlphaFoldDB" id="A0A438N9R0"/>
<dbReference type="PANTHER" id="PTHR47338:SF27">
    <property type="entry name" value="ZN(II)2CYS6 TRANSCRIPTION FACTOR (EUROFUNG)"/>
    <property type="match status" value="1"/>
</dbReference>
<feature type="domain" description="Xylanolytic transcriptional activator regulatory" evidence="6">
    <location>
        <begin position="31"/>
        <end position="182"/>
    </location>
</feature>
<dbReference type="CDD" id="cd12148">
    <property type="entry name" value="fungal_TF_MHR"/>
    <property type="match status" value="1"/>
</dbReference>
<evidence type="ECO:0000256" key="1">
    <source>
        <dbReference type="ARBA" id="ARBA00004123"/>
    </source>
</evidence>
<evidence type="ECO:0000259" key="6">
    <source>
        <dbReference type="Pfam" id="PF04082"/>
    </source>
</evidence>
<keyword evidence="3" id="KW-0805">Transcription regulation</keyword>
<evidence type="ECO:0000256" key="4">
    <source>
        <dbReference type="ARBA" id="ARBA00023163"/>
    </source>
</evidence>
<evidence type="ECO:0000313" key="8">
    <source>
        <dbReference type="Proteomes" id="UP000288859"/>
    </source>
</evidence>
<dbReference type="VEuPathDB" id="FungiDB:PV10_02029"/>
<keyword evidence="2" id="KW-0479">Metal-binding</keyword>
<dbReference type="OrthoDB" id="424974at2759"/>
<dbReference type="GO" id="GO:0000981">
    <property type="term" value="F:DNA-binding transcription factor activity, RNA polymerase II-specific"/>
    <property type="evidence" value="ECO:0007669"/>
    <property type="project" value="InterPro"/>
</dbReference>
<keyword evidence="4" id="KW-0804">Transcription</keyword>
<dbReference type="GO" id="GO:0006351">
    <property type="term" value="P:DNA-templated transcription"/>
    <property type="evidence" value="ECO:0007669"/>
    <property type="project" value="InterPro"/>
</dbReference>